<evidence type="ECO:0000313" key="1">
    <source>
        <dbReference type="EMBL" id="MBB4192758.1"/>
    </source>
</evidence>
<reference evidence="1 2" key="1">
    <citation type="submission" date="2020-08" db="EMBL/GenBank/DDBJ databases">
        <title>Genomic Encyclopedia of Type Strains, Phase IV (KMG-V): Genome sequencing to study the core and pangenomes of soil and plant-associated prokaryotes.</title>
        <authorList>
            <person name="Whitman W."/>
        </authorList>
    </citation>
    <scope>NUCLEOTIDE SEQUENCE [LARGE SCALE GENOMIC DNA]</scope>
    <source>
        <strain evidence="1 2">SEMIA 4074</strain>
    </source>
</reference>
<organism evidence="1 2">
    <name type="scientific">Rhizobium aethiopicum</name>
    <dbReference type="NCBI Taxonomy" id="1138170"/>
    <lineage>
        <taxon>Bacteria</taxon>
        <taxon>Pseudomonadati</taxon>
        <taxon>Pseudomonadota</taxon>
        <taxon>Alphaproteobacteria</taxon>
        <taxon>Hyphomicrobiales</taxon>
        <taxon>Rhizobiaceae</taxon>
        <taxon>Rhizobium/Agrobacterium group</taxon>
        <taxon>Rhizobium</taxon>
    </lineage>
</organism>
<dbReference type="EMBL" id="JACIFV010000009">
    <property type="protein sequence ID" value="MBB4192758.1"/>
    <property type="molecule type" value="Genomic_DNA"/>
</dbReference>
<dbReference type="RefSeq" id="WP_184457004.1">
    <property type="nucleotide sequence ID" value="NZ_JACIFV010000009.1"/>
</dbReference>
<keyword evidence="2" id="KW-1185">Reference proteome</keyword>
<gene>
    <name evidence="1" type="ORF">GGD53_002918</name>
</gene>
<dbReference type="Proteomes" id="UP000524492">
    <property type="component" value="Unassembled WGS sequence"/>
</dbReference>
<accession>A0A7W6MHE4</accession>
<dbReference type="AlphaFoldDB" id="A0A7W6MHE4"/>
<name>A0A7W6MHE4_9HYPH</name>
<protein>
    <submittedName>
        <fullName evidence="1">Uncharacterized protein</fullName>
    </submittedName>
</protein>
<evidence type="ECO:0000313" key="2">
    <source>
        <dbReference type="Proteomes" id="UP000524492"/>
    </source>
</evidence>
<proteinExistence type="predicted"/>
<comment type="caution">
    <text evidence="1">The sequence shown here is derived from an EMBL/GenBank/DDBJ whole genome shotgun (WGS) entry which is preliminary data.</text>
</comment>
<sequence>MGDKNFKWYVADSIDAELFHSKHDTRDEALAEGRGVFANDPFVLIEADRSVVKPNFHADWLIETLLEQLEEGNPECWGEDGADGAWQDIPALERLLQEAVAKWLVEHPPKTFCVDEFRTTEFFNGATA</sequence>